<dbReference type="Pfam" id="PF01042">
    <property type="entry name" value="Ribonuc_L-PSP"/>
    <property type="match status" value="1"/>
</dbReference>
<dbReference type="CDD" id="cd06154">
    <property type="entry name" value="YjgF_YER057c_UK114_like_6"/>
    <property type="match status" value="1"/>
</dbReference>
<name>A0A5J4K4C9_9CHLR</name>
<dbReference type="Gene3D" id="3.30.1330.40">
    <property type="entry name" value="RutC-like"/>
    <property type="match status" value="1"/>
</dbReference>
<dbReference type="SUPFAM" id="SSF55298">
    <property type="entry name" value="YjgF-like"/>
    <property type="match status" value="1"/>
</dbReference>
<evidence type="ECO:0000313" key="2">
    <source>
        <dbReference type="Proteomes" id="UP000334820"/>
    </source>
</evidence>
<gene>
    <name evidence="1" type="ORF">KTAU_02590</name>
</gene>
<organism evidence="1 2">
    <name type="scientific">Thermogemmatispora aurantia</name>
    <dbReference type="NCBI Taxonomy" id="2045279"/>
    <lineage>
        <taxon>Bacteria</taxon>
        <taxon>Bacillati</taxon>
        <taxon>Chloroflexota</taxon>
        <taxon>Ktedonobacteria</taxon>
        <taxon>Thermogemmatisporales</taxon>
        <taxon>Thermogemmatisporaceae</taxon>
        <taxon>Thermogemmatispora</taxon>
    </lineage>
</organism>
<reference evidence="1 2" key="1">
    <citation type="journal article" date="2019" name="Int. J. Syst. Evol. Microbiol.">
        <title>Thermogemmatispora aurantia sp. nov. and Thermogemmatispora argillosa sp. nov., within the class Ktedonobacteria, and emended description of the genus Thermogemmatispora.</title>
        <authorList>
            <person name="Zheng Y."/>
            <person name="Wang C.M."/>
            <person name="Sakai Y."/>
            <person name="Abe K."/>
            <person name="Yokota A."/>
            <person name="Yabe S."/>
        </authorList>
    </citation>
    <scope>NUCLEOTIDE SEQUENCE [LARGE SCALE GENOMIC DNA]</scope>
    <source>
        <strain evidence="1 2">A1-2</strain>
    </source>
</reference>
<dbReference type="EMBL" id="BKZV01000001">
    <property type="protein sequence ID" value="GER81621.1"/>
    <property type="molecule type" value="Genomic_DNA"/>
</dbReference>
<comment type="caution">
    <text evidence="1">The sequence shown here is derived from an EMBL/GenBank/DDBJ whole genome shotgun (WGS) entry which is preliminary data.</text>
</comment>
<proteinExistence type="predicted"/>
<dbReference type="AlphaFoldDB" id="A0A5J4K4C9"/>
<dbReference type="PANTHER" id="PTHR43857:SF1">
    <property type="entry name" value="YJGH FAMILY PROTEIN"/>
    <property type="match status" value="1"/>
</dbReference>
<accession>A0A5J4K4C9</accession>
<dbReference type="InterPro" id="IPR006175">
    <property type="entry name" value="YjgF/YER057c/UK114"/>
</dbReference>
<dbReference type="PANTHER" id="PTHR43857">
    <property type="entry name" value="BLR7761 PROTEIN"/>
    <property type="match status" value="1"/>
</dbReference>
<dbReference type="InterPro" id="IPR035959">
    <property type="entry name" value="RutC-like_sf"/>
</dbReference>
<evidence type="ECO:0000313" key="1">
    <source>
        <dbReference type="EMBL" id="GER81621.1"/>
    </source>
</evidence>
<keyword evidence="2" id="KW-1185">Reference proteome</keyword>
<evidence type="ECO:0008006" key="3">
    <source>
        <dbReference type="Google" id="ProtNLM"/>
    </source>
</evidence>
<dbReference type="RefSeq" id="WP_174844049.1">
    <property type="nucleotide sequence ID" value="NZ_BKZV01000001.1"/>
</dbReference>
<dbReference type="Proteomes" id="UP000334820">
    <property type="component" value="Unassembled WGS sequence"/>
</dbReference>
<protein>
    <recommendedName>
        <fullName evidence="3">Enamine deaminase RidA</fullName>
    </recommendedName>
</protein>
<sequence length="135" mass="14424">MELLERQSVSSGSPYEPVIGFARAVRLGNMIAISGTAPLGPDGRTVAPGDAAAQTRRCLEIIQAALEQLGADLSAVIRTRIFLTRAEDWEQVGRVHGEFFGAVRPASTMVQVARLLDPQWLVEIEADALLATGAP</sequence>